<dbReference type="GO" id="GO:0008270">
    <property type="term" value="F:zinc ion binding"/>
    <property type="evidence" value="ECO:0007669"/>
    <property type="project" value="InterPro"/>
</dbReference>
<evidence type="ECO:0000313" key="6">
    <source>
        <dbReference type="Proteomes" id="UP000720189"/>
    </source>
</evidence>
<evidence type="ECO:0000259" key="4">
    <source>
        <dbReference type="PROSITE" id="PS50048"/>
    </source>
</evidence>
<feature type="region of interest" description="Disordered" evidence="3">
    <location>
        <begin position="1"/>
        <end position="29"/>
    </location>
</feature>
<dbReference type="Gene3D" id="4.10.240.10">
    <property type="entry name" value="Zn(2)-C6 fungal-type DNA-binding domain"/>
    <property type="match status" value="1"/>
</dbReference>
<dbReference type="PANTHER" id="PTHR46910:SF5">
    <property type="entry name" value="ZN(II)2CYS6 TRANSCRIPTION FACTOR (EUROFUNG)"/>
    <property type="match status" value="1"/>
</dbReference>
<keyword evidence="1" id="KW-0479">Metal-binding</keyword>
<keyword evidence="2" id="KW-0539">Nucleus</keyword>
<dbReference type="EMBL" id="JAGMUX010000006">
    <property type="protein sequence ID" value="KAH7255121.1"/>
    <property type="molecule type" value="Genomic_DNA"/>
</dbReference>
<dbReference type="InterPro" id="IPR036864">
    <property type="entry name" value="Zn2-C6_fun-type_DNA-bd_sf"/>
</dbReference>
<name>A0A9P9HCS4_FUSRE</name>
<comment type="caution">
    <text evidence="5">The sequence shown here is derived from an EMBL/GenBank/DDBJ whole genome shotgun (WGS) entry which is preliminary data.</text>
</comment>
<dbReference type="SMART" id="SM00066">
    <property type="entry name" value="GAL4"/>
    <property type="match status" value="1"/>
</dbReference>
<dbReference type="SUPFAM" id="SSF57701">
    <property type="entry name" value="Zn2/Cys6 DNA-binding domain"/>
    <property type="match status" value="1"/>
</dbReference>
<dbReference type="PANTHER" id="PTHR46910">
    <property type="entry name" value="TRANSCRIPTION FACTOR PDR1"/>
    <property type="match status" value="1"/>
</dbReference>
<reference evidence="5" key="1">
    <citation type="journal article" date="2021" name="Nat. Commun.">
        <title>Genetic determinants of endophytism in the Arabidopsis root mycobiome.</title>
        <authorList>
            <person name="Mesny F."/>
            <person name="Miyauchi S."/>
            <person name="Thiergart T."/>
            <person name="Pickel B."/>
            <person name="Atanasova L."/>
            <person name="Karlsson M."/>
            <person name="Huettel B."/>
            <person name="Barry K.W."/>
            <person name="Haridas S."/>
            <person name="Chen C."/>
            <person name="Bauer D."/>
            <person name="Andreopoulos W."/>
            <person name="Pangilinan J."/>
            <person name="LaButti K."/>
            <person name="Riley R."/>
            <person name="Lipzen A."/>
            <person name="Clum A."/>
            <person name="Drula E."/>
            <person name="Henrissat B."/>
            <person name="Kohler A."/>
            <person name="Grigoriev I.V."/>
            <person name="Martin F.M."/>
            <person name="Hacquard S."/>
        </authorList>
    </citation>
    <scope>NUCLEOTIDE SEQUENCE</scope>
    <source>
        <strain evidence="5">MPI-CAGE-AT-0023</strain>
    </source>
</reference>
<evidence type="ECO:0000256" key="3">
    <source>
        <dbReference type="SAM" id="MobiDB-lite"/>
    </source>
</evidence>
<dbReference type="OrthoDB" id="103819at2759"/>
<organism evidence="5 6">
    <name type="scientific">Fusarium redolens</name>
    <dbReference type="NCBI Taxonomy" id="48865"/>
    <lineage>
        <taxon>Eukaryota</taxon>
        <taxon>Fungi</taxon>
        <taxon>Dikarya</taxon>
        <taxon>Ascomycota</taxon>
        <taxon>Pezizomycotina</taxon>
        <taxon>Sordariomycetes</taxon>
        <taxon>Hypocreomycetidae</taxon>
        <taxon>Hypocreales</taxon>
        <taxon>Nectriaceae</taxon>
        <taxon>Fusarium</taxon>
        <taxon>Fusarium redolens species complex</taxon>
    </lineage>
</organism>
<dbReference type="RefSeq" id="XP_046050690.1">
    <property type="nucleotide sequence ID" value="XM_046197121.1"/>
</dbReference>
<dbReference type="AlphaFoldDB" id="A0A9P9HCS4"/>
<sequence length="742" mass="82469">MAAEMDDSSPLSSQGANHIPQDEQHDGISGVPLSTISCDRCRRRKVRCDRRHPCAYCVRTDNLCTYPLRHKPKERRQRFFISEIYERKIDDIAQKLAELGNALGAGQNSTQHVVPAATSSKIPSHPTSTACLAPIAQATSPSPNHGVGSQLLTPRLEHQGESSLSAQAAFANEFLEDAIINKPNGIDIAAEMSSVLQSLRQALGRNSNQQEHDYLYPHARALESGHDLRNLPMPPVDKAFICLRMAKENPRVRFFWDSEATSFTDVFLKVYSPGEVTHADLISVNAGLYWLFRQCKQIATDSCQKADLEVQAVICRDNLETILSNLPFHQPCNIETASSMMIASIYCLETCKPSAAWDFIATASHLSQTLGLHSKIAMASDPPNLRMTKIRIFWLVYVQEKGLSLRLGRSSTIHDGDITIPVPSIESRPEIGYFGQLDKMKELAYLQGKIYDQLYSSAALAQPQNVRTTRARGLASELEVHTNRMLPSDKLYLDALRQATSNEFLKAFLCTTKVLHLSLFCLIFRAIPAEANQGTMLGRECIDSAHKALEAHKEWMSVVAELQDDFLESYVNLALIHSPFVPFIVVFCHIIETCDKNGLNLLESVIKTLEPATGSAFSSGARKEFHLFKALYDAARNYLEARLSKVNIGFGSWENASSSAHVPSPSHQQLALLTPTSNLPSSQTSVGRSLDGTAEWMTQHFEVPGGMDTEIDQYGAQLGNWLHMNNQMTKALEDSYFWDNLA</sequence>
<dbReference type="GO" id="GO:0006351">
    <property type="term" value="P:DNA-templated transcription"/>
    <property type="evidence" value="ECO:0007669"/>
    <property type="project" value="InterPro"/>
</dbReference>
<dbReference type="InterPro" id="IPR050987">
    <property type="entry name" value="AtrR-like"/>
</dbReference>
<dbReference type="PROSITE" id="PS00463">
    <property type="entry name" value="ZN2_CY6_FUNGAL_1"/>
    <property type="match status" value="1"/>
</dbReference>
<dbReference type="GO" id="GO:0000981">
    <property type="term" value="F:DNA-binding transcription factor activity, RNA polymerase II-specific"/>
    <property type="evidence" value="ECO:0007669"/>
    <property type="project" value="InterPro"/>
</dbReference>
<dbReference type="SMART" id="SM00906">
    <property type="entry name" value="Fungal_trans"/>
    <property type="match status" value="1"/>
</dbReference>
<gene>
    <name evidence="5" type="ORF">BKA55DRAFT_640199</name>
</gene>
<proteinExistence type="predicted"/>
<dbReference type="CDD" id="cd12148">
    <property type="entry name" value="fungal_TF_MHR"/>
    <property type="match status" value="1"/>
</dbReference>
<dbReference type="Pfam" id="PF04082">
    <property type="entry name" value="Fungal_trans"/>
    <property type="match status" value="1"/>
</dbReference>
<dbReference type="Proteomes" id="UP000720189">
    <property type="component" value="Unassembled WGS sequence"/>
</dbReference>
<protein>
    <submittedName>
        <fullName evidence="5">Fungal-specific transcription factor</fullName>
    </submittedName>
</protein>
<evidence type="ECO:0000313" key="5">
    <source>
        <dbReference type="EMBL" id="KAH7255121.1"/>
    </source>
</evidence>
<feature type="domain" description="Zn(2)-C6 fungal-type" evidence="4">
    <location>
        <begin position="37"/>
        <end position="66"/>
    </location>
</feature>
<evidence type="ECO:0000256" key="2">
    <source>
        <dbReference type="ARBA" id="ARBA00023242"/>
    </source>
</evidence>
<evidence type="ECO:0000256" key="1">
    <source>
        <dbReference type="ARBA" id="ARBA00022723"/>
    </source>
</evidence>
<accession>A0A9P9HCS4</accession>
<keyword evidence="6" id="KW-1185">Reference proteome</keyword>
<dbReference type="InterPro" id="IPR007219">
    <property type="entry name" value="XnlR_reg_dom"/>
</dbReference>
<dbReference type="GeneID" id="70227075"/>
<dbReference type="GO" id="GO:0003677">
    <property type="term" value="F:DNA binding"/>
    <property type="evidence" value="ECO:0007669"/>
    <property type="project" value="InterPro"/>
</dbReference>
<dbReference type="PROSITE" id="PS50048">
    <property type="entry name" value="ZN2_CY6_FUNGAL_2"/>
    <property type="match status" value="1"/>
</dbReference>
<dbReference type="InterPro" id="IPR001138">
    <property type="entry name" value="Zn2Cys6_DnaBD"/>
</dbReference>
<dbReference type="Pfam" id="PF00172">
    <property type="entry name" value="Zn_clus"/>
    <property type="match status" value="1"/>
</dbReference>